<name>A0A564Y5S9_HYMDI</name>
<keyword evidence="2" id="KW-0378">Hydrolase</keyword>
<dbReference type="GO" id="GO:0071567">
    <property type="term" value="F:deUFMylase activity"/>
    <property type="evidence" value="ECO:0007669"/>
    <property type="project" value="UniProtKB-ARBA"/>
</dbReference>
<dbReference type="EMBL" id="CABIJS010000089">
    <property type="protein sequence ID" value="VUZ42590.1"/>
    <property type="molecule type" value="Genomic_DNA"/>
</dbReference>
<comment type="similarity">
    <text evidence="1">Belongs to the peptidase C78 family.</text>
</comment>
<dbReference type="Pfam" id="PF07910">
    <property type="entry name" value="Peptidase_C78"/>
    <property type="match status" value="1"/>
</dbReference>
<dbReference type="GO" id="GO:0005783">
    <property type="term" value="C:endoplasmic reticulum"/>
    <property type="evidence" value="ECO:0007669"/>
    <property type="project" value="TreeGrafter"/>
</dbReference>
<gene>
    <name evidence="4" type="ORF">WMSIL1_LOCUS3183</name>
</gene>
<dbReference type="PANTHER" id="PTHR48153:SF2">
    <property type="entry name" value="UFM1-SPECIFIC PROTEASE 2"/>
    <property type="match status" value="1"/>
</dbReference>
<evidence type="ECO:0000313" key="5">
    <source>
        <dbReference type="Proteomes" id="UP000321570"/>
    </source>
</evidence>
<evidence type="ECO:0000313" key="4">
    <source>
        <dbReference type="EMBL" id="VUZ42590.1"/>
    </source>
</evidence>
<dbReference type="GO" id="GO:0005634">
    <property type="term" value="C:nucleus"/>
    <property type="evidence" value="ECO:0007669"/>
    <property type="project" value="TreeGrafter"/>
</dbReference>
<dbReference type="Proteomes" id="UP000321570">
    <property type="component" value="Unassembled WGS sequence"/>
</dbReference>
<proteinExistence type="inferred from homology"/>
<dbReference type="AlphaFoldDB" id="A0A564Y5S9"/>
<sequence length="449" mass="50703">MDLVHSSLISATVVLYLRILIHYGTQLFPLNEKHLDRFFTRLLATLDAFIFIHNDCLISKEKPSLRGSQSKRLFKQHSDSFKDPVTFEGQFNLDFDSTDAGPRAEVRSLQQLPKGLHELNVDIFFPVTPGALDGDLFAGLQHAVRRYLMDYQRALKSILKDNNAMPRSLTAYYFQHEDQLIRVFYPPSCKDELELRKKMHAMLKLPQYPILRRGLALFPTRSFRRLLGPNQENLVCPHLLLPPIPSNTDVTVEIIRGRYTYKHYLQDGIDDKNWGCAYRSLQTLVSWLLWQGIVSPLQPLPSHRSIQEALVKVGDKPSKFIGSRQWIGSLEVSFCISELYGVQCRLIPVARGRDFTSTAAAVLVEHFSAGGGPVMVGGGELAHTIIGVAISGSGKTRYLILDPHYTGTPGDSCAILAKSWVGWKEEGFWKPEVPYNLCLLPPPDDPYQV</sequence>
<evidence type="ECO:0000259" key="3">
    <source>
        <dbReference type="Pfam" id="PF07910"/>
    </source>
</evidence>
<feature type="domain" description="UFSP1/2/DUB catalytic" evidence="3">
    <location>
        <begin position="252"/>
        <end position="438"/>
    </location>
</feature>
<dbReference type="Gene3D" id="3.90.70.130">
    <property type="match status" value="1"/>
</dbReference>
<evidence type="ECO:0000256" key="1">
    <source>
        <dbReference type="ARBA" id="ARBA00008552"/>
    </source>
</evidence>
<keyword evidence="5" id="KW-1185">Reference proteome</keyword>
<protein>
    <recommendedName>
        <fullName evidence="3">UFSP1/2/DUB catalytic domain-containing protein</fullName>
    </recommendedName>
</protein>
<dbReference type="PANTHER" id="PTHR48153">
    <property type="entry name" value="UFM1-SPECIFIC PROTEASE 2"/>
    <property type="match status" value="1"/>
</dbReference>
<organism evidence="4 5">
    <name type="scientific">Hymenolepis diminuta</name>
    <name type="common">Rat tapeworm</name>
    <dbReference type="NCBI Taxonomy" id="6216"/>
    <lineage>
        <taxon>Eukaryota</taxon>
        <taxon>Metazoa</taxon>
        <taxon>Spiralia</taxon>
        <taxon>Lophotrochozoa</taxon>
        <taxon>Platyhelminthes</taxon>
        <taxon>Cestoda</taxon>
        <taxon>Eucestoda</taxon>
        <taxon>Cyclophyllidea</taxon>
        <taxon>Hymenolepididae</taxon>
        <taxon>Hymenolepis</taxon>
    </lineage>
</organism>
<accession>A0A564Y5S9</accession>
<dbReference type="GO" id="GO:0006508">
    <property type="term" value="P:proteolysis"/>
    <property type="evidence" value="ECO:0007669"/>
    <property type="project" value="TreeGrafter"/>
</dbReference>
<evidence type="ECO:0000256" key="2">
    <source>
        <dbReference type="ARBA" id="ARBA00022801"/>
    </source>
</evidence>
<reference evidence="4 5" key="1">
    <citation type="submission" date="2019-07" db="EMBL/GenBank/DDBJ databases">
        <authorList>
            <person name="Jastrzebski P J."/>
            <person name="Paukszto L."/>
            <person name="Jastrzebski P J."/>
        </authorList>
    </citation>
    <scope>NUCLEOTIDE SEQUENCE [LARGE SCALE GENOMIC DNA]</scope>
    <source>
        <strain evidence="4 5">WMS-il1</strain>
    </source>
</reference>
<dbReference type="InterPro" id="IPR012462">
    <property type="entry name" value="UFSP1/2_DUB_cat"/>
</dbReference>